<name>A0A8T2UGW2_CERRI</name>
<organism evidence="2 3">
    <name type="scientific">Ceratopteris richardii</name>
    <name type="common">Triangle waterfern</name>
    <dbReference type="NCBI Taxonomy" id="49495"/>
    <lineage>
        <taxon>Eukaryota</taxon>
        <taxon>Viridiplantae</taxon>
        <taxon>Streptophyta</taxon>
        <taxon>Embryophyta</taxon>
        <taxon>Tracheophyta</taxon>
        <taxon>Polypodiopsida</taxon>
        <taxon>Polypodiidae</taxon>
        <taxon>Polypodiales</taxon>
        <taxon>Pteridineae</taxon>
        <taxon>Pteridaceae</taxon>
        <taxon>Parkerioideae</taxon>
        <taxon>Ceratopteris</taxon>
    </lineage>
</organism>
<keyword evidence="1" id="KW-1133">Transmembrane helix</keyword>
<evidence type="ECO:0000256" key="1">
    <source>
        <dbReference type="SAM" id="Phobius"/>
    </source>
</evidence>
<keyword evidence="3" id="KW-1185">Reference proteome</keyword>
<protein>
    <submittedName>
        <fullName evidence="2">Uncharacterized protein</fullName>
    </submittedName>
</protein>
<reference evidence="2" key="1">
    <citation type="submission" date="2021-08" db="EMBL/GenBank/DDBJ databases">
        <title>WGS assembly of Ceratopteris richardii.</title>
        <authorList>
            <person name="Marchant D.B."/>
            <person name="Chen G."/>
            <person name="Jenkins J."/>
            <person name="Shu S."/>
            <person name="Leebens-Mack J."/>
            <person name="Grimwood J."/>
            <person name="Schmutz J."/>
            <person name="Soltis P."/>
            <person name="Soltis D."/>
            <person name="Chen Z.-H."/>
        </authorList>
    </citation>
    <scope>NUCLEOTIDE SEQUENCE</scope>
    <source>
        <strain evidence="2">Whitten #5841</strain>
        <tissue evidence="2">Leaf</tissue>
    </source>
</reference>
<comment type="caution">
    <text evidence="2">The sequence shown here is derived from an EMBL/GenBank/DDBJ whole genome shotgun (WGS) entry which is preliminary data.</text>
</comment>
<dbReference type="EMBL" id="CM035412">
    <property type="protein sequence ID" value="KAH7432735.1"/>
    <property type="molecule type" value="Genomic_DNA"/>
</dbReference>
<dbReference type="Proteomes" id="UP000825935">
    <property type="component" value="Chromosome 7"/>
</dbReference>
<evidence type="ECO:0000313" key="2">
    <source>
        <dbReference type="EMBL" id="KAH7432735.1"/>
    </source>
</evidence>
<keyword evidence="1" id="KW-0812">Transmembrane</keyword>
<sequence length="202" mass="22226">MENVVHYGLNIVSCEQPLLMNARSFLSDGAIATIQYMPSRTCLLLLMISLCISSALFDSLIVHDQFQCQKKRKLRSFHLLNSTSNLPLSLLTFLSSGSTRKPPQINLAGSFPRYQPSTLSAPTTDDCFFYCRTAATSSYDMCALLLSDSSSAASLSENLFRAQSCPISEKEPSKPVFSSSCQKRTSAAELPKNVSTSLYCYV</sequence>
<accession>A0A8T2UGW2</accession>
<keyword evidence="1" id="KW-0472">Membrane</keyword>
<gene>
    <name evidence="2" type="ORF">KP509_07G037200</name>
</gene>
<dbReference type="AlphaFoldDB" id="A0A8T2UGW2"/>
<feature type="transmembrane region" description="Helical" evidence="1">
    <location>
        <begin position="43"/>
        <end position="63"/>
    </location>
</feature>
<proteinExistence type="predicted"/>
<evidence type="ECO:0000313" key="3">
    <source>
        <dbReference type="Proteomes" id="UP000825935"/>
    </source>
</evidence>